<dbReference type="PROSITE" id="PS01007">
    <property type="entry name" value="TRANSPOSASE_MUTATOR"/>
    <property type="match status" value="1"/>
</dbReference>
<keyword evidence="6" id="KW-0814">Transposable element</keyword>
<keyword evidence="5 6" id="KW-0233">DNA recombination</keyword>
<keyword evidence="3 6" id="KW-0815">Transposition</keyword>
<sequence>DGLREVLGLWIAENEGAKFWLSVMNELRNRGVQDILIAVVDGLKGFPEAITAAFPEAMVQTCIVHLVRHSLNFCSWKDRKAVAGDLRRIYGAATADMAAAELDAFEEKWATKYASIAPVWRRAWQEVIPFFAFDPAIRKVIYTTNAIESLNRVIRKSIKTRGSFPTDDAATKLIYLAIRSFEKDGRNVR</sequence>
<evidence type="ECO:0000313" key="8">
    <source>
        <dbReference type="Proteomes" id="UP001166191"/>
    </source>
</evidence>
<evidence type="ECO:0000256" key="4">
    <source>
        <dbReference type="ARBA" id="ARBA00023125"/>
    </source>
</evidence>
<dbReference type="NCBIfam" id="NF033543">
    <property type="entry name" value="transpos_IS256"/>
    <property type="match status" value="1"/>
</dbReference>
<comment type="caution">
    <text evidence="7">The sequence shown here is derived from an EMBL/GenBank/DDBJ whole genome shotgun (WGS) entry which is preliminary data.</text>
</comment>
<proteinExistence type="inferred from homology"/>
<name>A0ABS6AS92_9RHOB</name>
<evidence type="ECO:0000256" key="3">
    <source>
        <dbReference type="ARBA" id="ARBA00022578"/>
    </source>
</evidence>
<dbReference type="Proteomes" id="UP001166191">
    <property type="component" value="Unassembled WGS sequence"/>
</dbReference>
<dbReference type="RefSeq" id="WP_216035062.1">
    <property type="nucleotide sequence ID" value="NZ_JAHKNG010000147.1"/>
</dbReference>
<feature type="non-terminal residue" evidence="7">
    <location>
        <position position="1"/>
    </location>
</feature>
<dbReference type="PANTHER" id="PTHR33217:SF8">
    <property type="entry name" value="MUTATOR FAMILY TRANSPOSASE"/>
    <property type="match status" value="1"/>
</dbReference>
<feature type="non-terminal residue" evidence="7">
    <location>
        <position position="189"/>
    </location>
</feature>
<reference evidence="7" key="1">
    <citation type="submission" date="2021-06" db="EMBL/GenBank/DDBJ databases">
        <title>Paracoccus bacterium XHP0099 sp. nov., isolated from the surface waters of the Yellow Sea.</title>
        <authorList>
            <person name="Xue H."/>
            <person name="Zhang D."/>
        </authorList>
    </citation>
    <scope>NUCLEOTIDE SEQUENCE</scope>
    <source>
        <strain evidence="7">XHP0099</strain>
    </source>
</reference>
<keyword evidence="8" id="KW-1185">Reference proteome</keyword>
<organism evidence="7 8">
    <name type="scientific">Paracoccus marinaquae</name>
    <dbReference type="NCBI Taxonomy" id="2841926"/>
    <lineage>
        <taxon>Bacteria</taxon>
        <taxon>Pseudomonadati</taxon>
        <taxon>Pseudomonadota</taxon>
        <taxon>Alphaproteobacteria</taxon>
        <taxon>Rhodobacterales</taxon>
        <taxon>Paracoccaceae</taxon>
        <taxon>Paracoccus</taxon>
    </lineage>
</organism>
<dbReference type="Pfam" id="PF00872">
    <property type="entry name" value="Transposase_mut"/>
    <property type="match status" value="1"/>
</dbReference>
<evidence type="ECO:0000256" key="2">
    <source>
        <dbReference type="ARBA" id="ARBA00010961"/>
    </source>
</evidence>
<evidence type="ECO:0000256" key="1">
    <source>
        <dbReference type="ARBA" id="ARBA00002190"/>
    </source>
</evidence>
<keyword evidence="4 6" id="KW-0238">DNA-binding</keyword>
<dbReference type="InterPro" id="IPR001207">
    <property type="entry name" value="Transposase_mutator"/>
</dbReference>
<evidence type="ECO:0000256" key="6">
    <source>
        <dbReference type="RuleBase" id="RU365089"/>
    </source>
</evidence>
<comment type="function">
    <text evidence="1 6">Required for the transposition of the insertion element.</text>
</comment>
<gene>
    <name evidence="7" type="ORF">KNW02_20740</name>
</gene>
<dbReference type="EMBL" id="JAHKNG010000147">
    <property type="protein sequence ID" value="MBU3032484.1"/>
    <property type="molecule type" value="Genomic_DNA"/>
</dbReference>
<comment type="similarity">
    <text evidence="2 6">Belongs to the transposase mutator family.</text>
</comment>
<evidence type="ECO:0000313" key="7">
    <source>
        <dbReference type="EMBL" id="MBU3032484.1"/>
    </source>
</evidence>
<protein>
    <recommendedName>
        <fullName evidence="6">Mutator family transposase</fullName>
    </recommendedName>
</protein>
<evidence type="ECO:0000256" key="5">
    <source>
        <dbReference type="ARBA" id="ARBA00023172"/>
    </source>
</evidence>
<accession>A0ABS6AS92</accession>
<dbReference type="PANTHER" id="PTHR33217">
    <property type="entry name" value="TRANSPOSASE FOR INSERTION SEQUENCE ELEMENT IS1081"/>
    <property type="match status" value="1"/>
</dbReference>